<accession>A0AC35GST8</accession>
<proteinExistence type="predicted"/>
<dbReference type="WBParaSite" id="PS1159_v2.g832.t1">
    <property type="protein sequence ID" value="PS1159_v2.g832.t1"/>
    <property type="gene ID" value="PS1159_v2.g832"/>
</dbReference>
<name>A0AC35GST8_9BILA</name>
<protein>
    <submittedName>
        <fullName evidence="2">Chloroplast protein-transporting ATPase</fullName>
    </submittedName>
</protein>
<dbReference type="Proteomes" id="UP000887580">
    <property type="component" value="Unplaced"/>
</dbReference>
<organism evidence="1 2">
    <name type="scientific">Panagrolaimus sp. PS1159</name>
    <dbReference type="NCBI Taxonomy" id="55785"/>
    <lineage>
        <taxon>Eukaryota</taxon>
        <taxon>Metazoa</taxon>
        <taxon>Ecdysozoa</taxon>
        <taxon>Nematoda</taxon>
        <taxon>Chromadorea</taxon>
        <taxon>Rhabditida</taxon>
        <taxon>Tylenchina</taxon>
        <taxon>Panagrolaimomorpha</taxon>
        <taxon>Panagrolaimoidea</taxon>
        <taxon>Panagrolaimidae</taxon>
        <taxon>Panagrolaimus</taxon>
    </lineage>
</organism>
<reference evidence="2" key="1">
    <citation type="submission" date="2022-11" db="UniProtKB">
        <authorList>
            <consortium name="WormBaseParasite"/>
        </authorList>
    </citation>
    <scope>IDENTIFICATION</scope>
</reference>
<sequence length="1965" mass="223877">MESQCGCFDEFNYLSDQIRQKYKNHEAETISTFLHDFAAINSSKHDCELFDDISMEITDAIETNQIKQILISCIIANVMKDNVTFDDPFLPQKIQSLKFELNQINEIGLQNILNRQEMNKTNIYSKMLRKFRHLYNFLIYLKVDPLQITENVKSKNDEIWFFVKSNWIRHQLDRFIGEKDSTVESLMANFDTAKHFLNADSNRLQGFFQSLPRLTEVSQIQEFFENFAESKIPIVKLNLLLIDSKYSSLSEKQMYLNIEICAYYFSKSLSKTKLTIQIIEETKPCFKYLFKNSWNLSELKSMILMVQKNDDAIPMKDCLQLIAEFDATFDECNFNLGNVESFQWPKLVHQSLVNRYFSQITHELTFDEIIDKVFIKDEKGEIDMSKSQLTEIYKNVVSVLSEISHNNLDKMKTIIAENEIPGNWCTRLAYIIHVANLYFKVEFRNVQIFAIILAHYKPSHRSRVLQINTGEGKTYIIAILAVLKALDNFKVDIITSSTELAELQSEKLAPFYSIFKLTTANNKNPWKNSAPIFDLLKLVGCGQPRPYECNIVYGEVSDFQGDILRDEFQKSGVKCQRKCDYAIVDEVDSMMIDRSLNFVYLSEKVPGMFHLLHILGAIWTQIQHISKITVQRNGRWYYNDPGVEQNLMQDSEEYIIEEPISRFFSRCTTEYIEKLLRIKTPEEENFPKLKYPKFLSSFVKVQLSHWISSAISAKLYMRLGYEYVLHDGKITVVDANRTGVLEFSMTWSNGLHQFLQMKHGCQITPENLTTNYISNVTYLQRYSTNLIGLTGTIGGDSDRKLLREAYSTDCVVLPPYREPRHIQLTPITGISRIDWLQKVVTNVSKKLDYGQAGLVVTNYIKEAEDIAEMLKIKHGSKILKYTKNSESSVTQKVLEPGECIIATNIAGRGTDVLVTKEVENAGGLHVCVTFLPENCRVERQNIGRTSRTGNRGTSQFIVLQENSIEEATIALQRLRETRDIYVMACVEQSLKQIETAHQKDRTFKQFCLLKDSIQASINPEINEYIQEALNEKFGHWLLKNEKNLSTVEFENFERQCRNNPEERIIENSFIFVKMAENSIQNKNFYQANEYLTKAINLDEELAANAYYLRGYVKIILYNQNTKKRSLITGAIEDLEKARKIIENEHQVNINLICSDFSGDDSVQIMEQLGRYKTLFGAIINSINAAIGQEIQAEIDELENALDNKDEIDSEQKENLQNRRNYLVDNRIDLENGALKLARKNGRQVTIKKLDFDEALPPDERKELFKDSIKEMNLNGFYRVFIFNEKTPINWGSVIGVGLLGLGQLAAGAATAFFSVGIGIGVGYALIQEGVCDLIAAVKDGIINRNFSWARWGIQKAISLAITIACAGFAALKSAASGAVRGMKVVANAAKEGIKSTAKAAFKASAKLIGMEVAKGATKEIIAPFINYAISNTIEEPLKEMVNSAVNNTVASYLRCDPNIDILIECDRKNRNFKYAKKLEEKLLWLLNKDPDVYREFGRDIMRRLEGRIGGLTGSIINLVSQGTRYQEILTIIHEVMQNFPAYVKELANSDECQADFKKAEPETTDDIVRVSAINVTLEEFCQHISKSVSTMIVSFAMGAFVQKISSSCVNSAFKSISNHVNQEIEEFRNTYGGVDGKFEELDTKMDSRLRLHALKLEENIKIIESGGPASAVHVESLARSIKQQIIVVDGSETIVFGEAHPGTEPIVLNYEQGEDGEVGHYTLANGKIVNQTGKNSCLFDAVSAETGISADDLRKETATTMVHNFREFSEVERANDDLSLLGGASQSAKRHTYGTDTRKEYSDDDYSESCETNGLDQFEQNVEKNRPFLQNKSNKIRIKATKGQPRTTLYIDSTIFDNNMQKEFDRVFDNLLKAGTVQESQRSTYAMYIQIKGKVKGCQRISTGGNLSPQQWMFFENPVFKVKGGEAIHYQHDHLSSTKHTRIRTREGGPPTKYKQDKFQFEYIP</sequence>
<evidence type="ECO:0000313" key="2">
    <source>
        <dbReference type="WBParaSite" id="PS1159_v2.g832.t1"/>
    </source>
</evidence>
<evidence type="ECO:0000313" key="1">
    <source>
        <dbReference type="Proteomes" id="UP000887580"/>
    </source>
</evidence>